<name>A0A381RCA1_9ZZZZ</name>
<proteinExistence type="predicted"/>
<dbReference type="InterPro" id="IPR053154">
    <property type="entry name" value="c-di-AMP_regulator"/>
</dbReference>
<feature type="non-terminal residue" evidence="1">
    <location>
        <position position="1"/>
    </location>
</feature>
<dbReference type="InterPro" id="IPR012505">
    <property type="entry name" value="YbbR"/>
</dbReference>
<reference evidence="1" key="1">
    <citation type="submission" date="2018-05" db="EMBL/GenBank/DDBJ databases">
        <authorList>
            <person name="Lanie J.A."/>
            <person name="Ng W.-L."/>
            <person name="Kazmierczak K.M."/>
            <person name="Andrzejewski T.M."/>
            <person name="Davidsen T.M."/>
            <person name="Wayne K.J."/>
            <person name="Tettelin H."/>
            <person name="Glass J.I."/>
            <person name="Rusch D."/>
            <person name="Podicherti R."/>
            <person name="Tsui H.-C.T."/>
            <person name="Winkler M.E."/>
        </authorList>
    </citation>
    <scope>NUCLEOTIDE SEQUENCE</scope>
</reference>
<gene>
    <name evidence="1" type="ORF">METZ01_LOCUS39807</name>
</gene>
<evidence type="ECO:0008006" key="2">
    <source>
        <dbReference type="Google" id="ProtNLM"/>
    </source>
</evidence>
<dbReference type="Gene3D" id="2.170.120.30">
    <property type="match status" value="2"/>
</dbReference>
<evidence type="ECO:0000313" key="1">
    <source>
        <dbReference type="EMBL" id="SUZ86953.1"/>
    </source>
</evidence>
<dbReference type="EMBL" id="UINC01001705">
    <property type="protein sequence ID" value="SUZ86953.1"/>
    <property type="molecule type" value="Genomic_DNA"/>
</dbReference>
<dbReference type="PANTHER" id="PTHR37804">
    <property type="entry name" value="CDAA REGULATORY PROTEIN CDAR"/>
    <property type="match status" value="1"/>
</dbReference>
<dbReference type="Gene3D" id="2.170.120.40">
    <property type="entry name" value="YbbR-like domain"/>
    <property type="match status" value="1"/>
</dbReference>
<dbReference type="AlphaFoldDB" id="A0A381RCA1"/>
<accession>A0A381RCA1</accession>
<organism evidence="1">
    <name type="scientific">marine metagenome</name>
    <dbReference type="NCBI Taxonomy" id="408172"/>
    <lineage>
        <taxon>unclassified sequences</taxon>
        <taxon>metagenomes</taxon>
        <taxon>ecological metagenomes</taxon>
    </lineage>
</organism>
<dbReference type="PANTHER" id="PTHR37804:SF1">
    <property type="entry name" value="CDAA REGULATORY PROTEIN CDAR"/>
    <property type="match status" value="1"/>
</dbReference>
<dbReference type="Pfam" id="PF07949">
    <property type="entry name" value="YbbR"/>
    <property type="match status" value="1"/>
</dbReference>
<sequence>VFLWVLGRVGNLGQRDLLIPVEIRPVDPSWVVLTDPVPDTVRVFFRGPQSEIFRITDFDLMSVTVPITEMSDEEMVIQLQPGWVSVDGYRGVEVDDIVPGEINVRLDRRSIRTVPLRVSTSGALPDHLVLEGDLTLTPDVVQVDGPASLVDRLDSLDIVPVSLSDVDGPERMGTFVDTVGMGPVTVDPYTIALRVPAEESTERVFTGVRVITYLVEGTGPVEVFPENVRVTVTGARSRVYAMDPDILRAVVPSGELLDLGEVEDRRVPIRVEGVPSYVSVVVSVDTVSVRRVEQ</sequence>
<protein>
    <recommendedName>
        <fullName evidence="2">YbbR-like domain-containing protein</fullName>
    </recommendedName>
</protein>